<comment type="caution">
    <text evidence="4">The sequence shown here is derived from an EMBL/GenBank/DDBJ whole genome shotgun (WGS) entry which is preliminary data.</text>
</comment>
<evidence type="ECO:0000256" key="2">
    <source>
        <dbReference type="SAM" id="SignalP"/>
    </source>
</evidence>
<proteinExistence type="predicted"/>
<keyword evidence="5" id="KW-1185">Reference proteome</keyword>
<feature type="transmembrane region" description="Helical" evidence="1">
    <location>
        <begin position="86"/>
        <end position="107"/>
    </location>
</feature>
<gene>
    <name evidence="4" type="ORF">MU846_13265</name>
</gene>
<evidence type="ECO:0000313" key="5">
    <source>
        <dbReference type="Proteomes" id="UP001165524"/>
    </source>
</evidence>
<sequence>MITSLFAPLAAAALLAAAGSLHCAAMCGGIAASLTFAVPEQARQGNRLWLWQGLLGLGRITTYSALGALAGLLGNTLLARLNGTHLMLPALLSAVLMLLLAAQLYGFGTPLRTLERLGIALWRRLSPLTGKLLPLDRPLKAFGLGTLWGLLPCGLLYSALLLAAATGHPASGAVTMFIFGLITIVPVASTGVFAGQIGRLQRPTLRRTAATLSLGVAMLFIWQALAAPHPAIPDVPGLELEHHHHHH</sequence>
<reference evidence="4" key="1">
    <citation type="submission" date="2022-04" db="EMBL/GenBank/DDBJ databases">
        <title>Alcanivorax sp. CY1518 draft genome sequence.</title>
        <authorList>
            <person name="Zhao G."/>
            <person name="An M."/>
        </authorList>
    </citation>
    <scope>NUCLEOTIDE SEQUENCE</scope>
    <source>
        <strain evidence="4">CY1518</strain>
    </source>
</reference>
<feature type="domain" description="Urease accessory protein UreH-like transmembrane" evidence="3">
    <location>
        <begin position="12"/>
        <end position="215"/>
    </location>
</feature>
<dbReference type="RefSeq" id="WP_246953525.1">
    <property type="nucleotide sequence ID" value="NZ_JALKII010000011.1"/>
</dbReference>
<accession>A0ABT0EA08</accession>
<dbReference type="PANTHER" id="PTHR42208">
    <property type="entry name" value="HEAVY METAL TRANSPORTER-RELATED"/>
    <property type="match status" value="1"/>
</dbReference>
<keyword evidence="2" id="KW-0732">Signal</keyword>
<dbReference type="EMBL" id="JALKII010000011">
    <property type="protein sequence ID" value="MCK0538678.1"/>
    <property type="molecule type" value="Genomic_DNA"/>
</dbReference>
<feature type="transmembrane region" description="Helical" evidence="1">
    <location>
        <begin position="141"/>
        <end position="164"/>
    </location>
</feature>
<keyword evidence="1" id="KW-1133">Transmembrane helix</keyword>
<dbReference type="InterPro" id="IPR039447">
    <property type="entry name" value="UreH-like_TM_dom"/>
</dbReference>
<protein>
    <submittedName>
        <fullName evidence="4">Sulfite exporter TauE/SafE family protein</fullName>
    </submittedName>
</protein>
<dbReference type="Proteomes" id="UP001165524">
    <property type="component" value="Unassembled WGS sequence"/>
</dbReference>
<evidence type="ECO:0000313" key="4">
    <source>
        <dbReference type="EMBL" id="MCK0538678.1"/>
    </source>
</evidence>
<feature type="transmembrane region" description="Helical" evidence="1">
    <location>
        <begin position="176"/>
        <end position="197"/>
    </location>
</feature>
<feature type="transmembrane region" description="Helical" evidence="1">
    <location>
        <begin position="209"/>
        <end position="227"/>
    </location>
</feature>
<dbReference type="PANTHER" id="PTHR42208:SF1">
    <property type="entry name" value="HEAVY METAL TRANSPORTER"/>
    <property type="match status" value="1"/>
</dbReference>
<feature type="signal peptide" evidence="2">
    <location>
        <begin position="1"/>
        <end position="23"/>
    </location>
</feature>
<evidence type="ECO:0000256" key="1">
    <source>
        <dbReference type="SAM" id="Phobius"/>
    </source>
</evidence>
<dbReference type="Pfam" id="PF13386">
    <property type="entry name" value="DsbD_2"/>
    <property type="match status" value="1"/>
</dbReference>
<keyword evidence="1" id="KW-0812">Transmembrane</keyword>
<feature type="chain" id="PRO_5046664041" evidence="2">
    <location>
        <begin position="24"/>
        <end position="247"/>
    </location>
</feature>
<name>A0ABT0EA08_9GAMM</name>
<organism evidence="4 5">
    <name type="scientific">Alcanivorax quisquiliarum</name>
    <dbReference type="NCBI Taxonomy" id="2933565"/>
    <lineage>
        <taxon>Bacteria</taxon>
        <taxon>Pseudomonadati</taxon>
        <taxon>Pseudomonadota</taxon>
        <taxon>Gammaproteobacteria</taxon>
        <taxon>Oceanospirillales</taxon>
        <taxon>Alcanivoracaceae</taxon>
        <taxon>Alcanivorax</taxon>
    </lineage>
</organism>
<evidence type="ECO:0000259" key="3">
    <source>
        <dbReference type="Pfam" id="PF13386"/>
    </source>
</evidence>
<keyword evidence="1" id="KW-0472">Membrane</keyword>